<dbReference type="Proteomes" id="UP000009328">
    <property type="component" value="Unassembled WGS sequence"/>
</dbReference>
<organism evidence="1 2">
    <name type="scientific">Wickerhamomyces ciferrii (strain ATCC 14091 / BCRC 22168 / CBS 111 / JCM 3599 / NBRC 0793 / NRRL Y-1031 F-60-10)</name>
    <name type="common">Yeast</name>
    <name type="synonym">Pichia ciferrii</name>
    <dbReference type="NCBI Taxonomy" id="1206466"/>
    <lineage>
        <taxon>Eukaryota</taxon>
        <taxon>Fungi</taxon>
        <taxon>Dikarya</taxon>
        <taxon>Ascomycota</taxon>
        <taxon>Saccharomycotina</taxon>
        <taxon>Saccharomycetes</taxon>
        <taxon>Phaffomycetales</taxon>
        <taxon>Wickerhamomycetaceae</taxon>
        <taxon>Wickerhamomyces</taxon>
    </lineage>
</organism>
<sequence length="415" mass="48940">MAIAGLKRLSLNRNSFIGVKKLFFRNDQDKIDCFIRFLDSFTLTYITLFKVIRFYIEIKALSGLDGMDLNHLETALIKIIKYIRQKREEFLLYNRFHSFKDSINKFYMNLHVLQKEFKNFIQMDLFNGLKPLNRNHMLDMYNYDLMLFIDKIIPSIITVIDHFQSIIDGMENLDTYLVGVNTMIITEFSNKITKMIDDNQPLIKKFINNDLSITQFHIKRNESSLKYLQLNESIESIMINDCFSGNQLITLEIFQKFIITDSIYILEKLLIHSTSIINQIQSSLDLFFKLSNLLEVHLNNCFIKFQNIKLDPFINTTENLIESCEIMIDLLTELSKIIKEIFTLPEFKSMNFSNYSLKFNILTINYQFFNQILTSNQRITNDLDKTDKFQNRFKISIDSLNCGIMGLESLIDHDV</sequence>
<dbReference type="InParanoid" id="K0KUR6"/>
<comment type="caution">
    <text evidence="1">The sequence shown here is derived from an EMBL/GenBank/DDBJ whole genome shotgun (WGS) entry which is preliminary data.</text>
</comment>
<proteinExistence type="predicted"/>
<accession>K0KUR6</accession>
<reference evidence="1 2" key="1">
    <citation type="journal article" date="2012" name="Eukaryot. Cell">
        <title>Draft genome sequence of Wickerhamomyces ciferrii NRRL Y-1031 F-60-10.</title>
        <authorList>
            <person name="Schneider J."/>
            <person name="Andrea H."/>
            <person name="Blom J."/>
            <person name="Jaenicke S."/>
            <person name="Ruckert C."/>
            <person name="Schorsch C."/>
            <person name="Szczepanowski R."/>
            <person name="Farwick M."/>
            <person name="Goesmann A."/>
            <person name="Puhler A."/>
            <person name="Schaffer S."/>
            <person name="Tauch A."/>
            <person name="Kohler T."/>
            <person name="Brinkrolf K."/>
        </authorList>
    </citation>
    <scope>NUCLEOTIDE SEQUENCE [LARGE SCALE GENOMIC DNA]</scope>
    <source>
        <strain evidence="2">ATCC 14091 / BCRC 22168 / CBS 111 / JCM 3599 / NBRC 0793 / NRRL Y-1031 F-60-10</strain>
    </source>
</reference>
<keyword evidence="2" id="KW-1185">Reference proteome</keyword>
<dbReference type="HOGENOM" id="CLU_662586_0_0_1"/>
<protein>
    <submittedName>
        <fullName evidence="1">Uncharacterized protein</fullName>
    </submittedName>
</protein>
<dbReference type="EMBL" id="CAIF01000183">
    <property type="protein sequence ID" value="CCH45174.1"/>
    <property type="molecule type" value="Genomic_DNA"/>
</dbReference>
<dbReference type="AlphaFoldDB" id="K0KUR6"/>
<evidence type="ECO:0000313" key="2">
    <source>
        <dbReference type="Proteomes" id="UP000009328"/>
    </source>
</evidence>
<name>K0KUR6_WICCF</name>
<evidence type="ECO:0000313" key="1">
    <source>
        <dbReference type="EMBL" id="CCH45174.1"/>
    </source>
</evidence>
<gene>
    <name evidence="1" type="ORF">BN7_4755</name>
</gene>